<dbReference type="Pfam" id="PF11187">
    <property type="entry name" value="Mbeg1-like"/>
    <property type="match status" value="1"/>
</dbReference>
<dbReference type="Gene3D" id="3.40.50.1820">
    <property type="entry name" value="alpha/beta hydrolase"/>
    <property type="match status" value="1"/>
</dbReference>
<dbReference type="InterPro" id="IPR029058">
    <property type="entry name" value="AB_hydrolase_fold"/>
</dbReference>
<reference evidence="3 4" key="1">
    <citation type="submission" date="2022-11" db="EMBL/GenBank/DDBJ databases">
        <title>Study of microbial diversity in lake waters.</title>
        <authorList>
            <person name="Zhang J."/>
        </authorList>
    </citation>
    <scope>NUCLEOTIDE SEQUENCE [LARGE SCALE GENOMIC DNA]</scope>
    <source>
        <strain evidence="3 4">DT12</strain>
    </source>
</reference>
<evidence type="ECO:0000256" key="2">
    <source>
        <dbReference type="SAM" id="SignalP"/>
    </source>
</evidence>
<accession>A0ABT3X0B3</accession>
<feature type="chain" id="PRO_5046901303" evidence="2">
    <location>
        <begin position="33"/>
        <end position="675"/>
    </location>
</feature>
<protein>
    <submittedName>
        <fullName evidence="3">DUF2974 domain-containing protein</fullName>
    </submittedName>
</protein>
<organism evidence="3 4">
    <name type="scientific">Tumebacillus lacus</name>
    <dbReference type="NCBI Taxonomy" id="2995335"/>
    <lineage>
        <taxon>Bacteria</taxon>
        <taxon>Bacillati</taxon>
        <taxon>Bacillota</taxon>
        <taxon>Bacilli</taxon>
        <taxon>Bacillales</taxon>
        <taxon>Alicyclobacillaceae</taxon>
        <taxon>Tumebacillus</taxon>
    </lineage>
</organism>
<evidence type="ECO:0000256" key="1">
    <source>
        <dbReference type="SAM" id="MobiDB-lite"/>
    </source>
</evidence>
<evidence type="ECO:0000313" key="4">
    <source>
        <dbReference type="Proteomes" id="UP001208017"/>
    </source>
</evidence>
<evidence type="ECO:0000313" key="3">
    <source>
        <dbReference type="EMBL" id="MCX7569423.1"/>
    </source>
</evidence>
<feature type="region of interest" description="Disordered" evidence="1">
    <location>
        <begin position="222"/>
        <end position="252"/>
    </location>
</feature>
<gene>
    <name evidence="3" type="ORF">OS242_05575</name>
</gene>
<feature type="signal peptide" evidence="2">
    <location>
        <begin position="1"/>
        <end position="32"/>
    </location>
</feature>
<dbReference type="RefSeq" id="WP_267150666.1">
    <property type="nucleotide sequence ID" value="NZ_JAPMLT010000002.1"/>
</dbReference>
<dbReference type="EMBL" id="JAPMLT010000002">
    <property type="protein sequence ID" value="MCX7569423.1"/>
    <property type="molecule type" value="Genomic_DNA"/>
</dbReference>
<comment type="caution">
    <text evidence="3">The sequence shown here is derived from an EMBL/GenBank/DDBJ whole genome shotgun (WGS) entry which is preliminary data.</text>
</comment>
<sequence length="675" mass="73752">MSSKKVRTLGSLALSLTLVTGSLTGLASPAQAAGETFTETISIESATPAGEKTIFIPDIDQVTSISVDNGTVSYVQDMDSVTVKADQGQLITGATESKTATRSQVSNTTSFPASMSYGPDAEGYAGTLYPSGSYVPNTYTIPGQIKTAYKTLEGTTTTFPYSYSYSDADGYTGTLYKSGSVTSTNSTLSITATGSRTSSTNSFPDTIPYLDANGYSGTLSKSGTATSSTTTVPGASKSATSTRSSTGKSTDSCSAAHTAAYNLAPASVSYSDGSGYTGTLYKSSYAAGSCSYSGLYAYANGTVTYSGTVYQPGTTSTVWRQSYSGTAYKTVTKYFQQYAGEVKQPSQTYTDYTQAYSGTVTRKLPDLYRYNVTLTYNTLVLDPLSEYEVAPEMEEVAPDASKTYNSTNLELVKFSHYSYFNLRNYIQKKVYQSFDGTPGDNYYAELRDVYNNTDYKAEVLFNDYGFDGAYAPIDQWRIAGYLNSSSGFSASAFKNPRTKEIVVAFRGTEITDFEDLKSDLELITNRYVDQSADAKKFLRAIKKTYPNYKLTLTGHSLGGWMASYMTVMVKDRNLLGSNSGYLKTVTFNAPGFYEPGYFTPTEWDHIRNYPVEKYIIQGDPVSDGVLKNWWEEFGTGRLFLIYDESKQGYTGEHSILSFYSYRYDMKGDSLDLYIP</sequence>
<dbReference type="Proteomes" id="UP001208017">
    <property type="component" value="Unassembled WGS sequence"/>
</dbReference>
<keyword evidence="4" id="KW-1185">Reference proteome</keyword>
<dbReference type="InterPro" id="IPR024499">
    <property type="entry name" value="Mbeg1-like"/>
</dbReference>
<name>A0ABT3X0B3_9BACL</name>
<proteinExistence type="predicted"/>
<keyword evidence="2" id="KW-0732">Signal</keyword>
<dbReference type="SUPFAM" id="SSF53474">
    <property type="entry name" value="alpha/beta-Hydrolases"/>
    <property type="match status" value="1"/>
</dbReference>